<name>A0A6F9DIL0_9ASCI</name>
<feature type="transmembrane region" description="Helical" evidence="1">
    <location>
        <begin position="271"/>
        <end position="291"/>
    </location>
</feature>
<feature type="transmembrane region" description="Helical" evidence="1">
    <location>
        <begin position="54"/>
        <end position="76"/>
    </location>
</feature>
<reference evidence="2" key="1">
    <citation type="submission" date="2020-04" db="EMBL/GenBank/DDBJ databases">
        <authorList>
            <person name="Neveu A P."/>
        </authorList>
    </citation>
    <scope>NUCLEOTIDE SEQUENCE</scope>
    <source>
        <tissue evidence="2">Whole embryo</tissue>
    </source>
</reference>
<protein>
    <submittedName>
        <fullName evidence="2">Uncharacterized protein LOC100186076</fullName>
    </submittedName>
</protein>
<dbReference type="AlphaFoldDB" id="A0A6F9DIL0"/>
<feature type="transmembrane region" description="Helical" evidence="1">
    <location>
        <begin position="121"/>
        <end position="141"/>
    </location>
</feature>
<keyword evidence="1" id="KW-0812">Transmembrane</keyword>
<evidence type="ECO:0000313" key="2">
    <source>
        <dbReference type="EMBL" id="CAB3262979.1"/>
    </source>
</evidence>
<feature type="transmembrane region" description="Helical" evidence="1">
    <location>
        <begin position="243"/>
        <end position="265"/>
    </location>
</feature>
<dbReference type="EMBL" id="LR787117">
    <property type="protein sequence ID" value="CAB3262979.1"/>
    <property type="molecule type" value="mRNA"/>
</dbReference>
<accession>A0A6F9DIL0</accession>
<sequence>MNKAQFVLILAAFLSYLSSFFLSFLGATGLNGVFYNNLSVLDKKYFQQVSPEPIAFGIIWPLIYLWNLVGVLYIVVSCCLPVDKSPVKITPTLVPKTFLISYCVTFLSMSLWLFAFDREMLGPAFAILLLSAVSAYVAVGVSCKAVTDNLKILERKYEAVLWLVRILVQNGLSFLGTWLTVATLLNLTTFIIYKDSFGLEAAVLRGDISMINGSTLILFILLAIVIIWFALENFVFEKYLRYIYTVYPVLIFALSFLIVKLAALPDGNQNLIIASLDLAVVVIAFTARITLEVLRNKHRGVPL</sequence>
<evidence type="ECO:0000256" key="1">
    <source>
        <dbReference type="SAM" id="Phobius"/>
    </source>
</evidence>
<dbReference type="PANTHER" id="PTHR33802">
    <property type="entry name" value="SI:CH211-161H7.5-RELATED"/>
    <property type="match status" value="1"/>
</dbReference>
<keyword evidence="1" id="KW-1133">Transmembrane helix</keyword>
<dbReference type="PANTHER" id="PTHR33802:SF1">
    <property type="entry name" value="XK-RELATED PROTEIN"/>
    <property type="match status" value="1"/>
</dbReference>
<feature type="transmembrane region" description="Helical" evidence="1">
    <location>
        <begin position="213"/>
        <end position="231"/>
    </location>
</feature>
<feature type="transmembrane region" description="Helical" evidence="1">
    <location>
        <begin position="97"/>
        <end position="115"/>
    </location>
</feature>
<keyword evidence="1" id="KW-0472">Membrane</keyword>
<feature type="transmembrane region" description="Helical" evidence="1">
    <location>
        <begin position="162"/>
        <end position="193"/>
    </location>
</feature>
<feature type="transmembrane region" description="Helical" evidence="1">
    <location>
        <begin position="7"/>
        <end position="34"/>
    </location>
</feature>
<gene>
    <name evidence="2" type="primary">LOC100186076-003</name>
</gene>
<proteinExistence type="evidence at transcript level"/>
<organism evidence="2">
    <name type="scientific">Phallusia mammillata</name>
    <dbReference type="NCBI Taxonomy" id="59560"/>
    <lineage>
        <taxon>Eukaryota</taxon>
        <taxon>Metazoa</taxon>
        <taxon>Chordata</taxon>
        <taxon>Tunicata</taxon>
        <taxon>Ascidiacea</taxon>
        <taxon>Phlebobranchia</taxon>
        <taxon>Ascidiidae</taxon>
        <taxon>Phallusia</taxon>
    </lineage>
</organism>